<dbReference type="OrthoDB" id="10260614at2759"/>
<sequence>MAPRALNPTSDKLSSPSSNPISRSPTPSLTEVDRIFSHPLEAMLDSQLILNNGAPLVGEGEDYPYGAVNVHNTTDVRLDAHDGLVYKMHRFRTCASPIKGLAGDILPRTDTGKSVMKLACGRKPVYGWQPSNSEDDQGRLIGHWCGDAWRRTKWL</sequence>
<keyword evidence="3" id="KW-1185">Reference proteome</keyword>
<proteinExistence type="predicted"/>
<reference evidence="2 3" key="1">
    <citation type="submission" date="2016-03" db="EMBL/GenBank/DDBJ databases">
        <title>Comparative genomics of the ectomycorrhizal sister species Rhizopogon vinicolor and Rhizopogon vesiculosus (Basidiomycota: Boletales) reveals a divergence of the mating type B locus.</title>
        <authorList>
            <person name="Mujic A.B."/>
            <person name="Kuo A."/>
            <person name="Tritt A."/>
            <person name="Lipzen A."/>
            <person name="Chen C."/>
            <person name="Johnson J."/>
            <person name="Sharma A."/>
            <person name="Barry K."/>
            <person name="Grigoriev I.V."/>
            <person name="Spatafora J.W."/>
        </authorList>
    </citation>
    <scope>NUCLEOTIDE SEQUENCE [LARGE SCALE GENOMIC DNA]</scope>
    <source>
        <strain evidence="2 3">AM-OR11-056</strain>
    </source>
</reference>
<feature type="compositionally biased region" description="Low complexity" evidence="1">
    <location>
        <begin position="8"/>
        <end position="28"/>
    </location>
</feature>
<evidence type="ECO:0000313" key="3">
    <source>
        <dbReference type="Proteomes" id="UP000183567"/>
    </source>
</evidence>
<evidence type="ECO:0000256" key="1">
    <source>
        <dbReference type="SAM" id="MobiDB-lite"/>
    </source>
</evidence>
<accession>A0A1J8Q560</accession>
<dbReference type="STRING" id="180088.A0A1J8Q560"/>
<dbReference type="EMBL" id="LVVM01006179">
    <property type="protein sequence ID" value="OJA08833.1"/>
    <property type="molecule type" value="Genomic_DNA"/>
</dbReference>
<protein>
    <submittedName>
        <fullName evidence="2">Uncharacterized protein</fullName>
    </submittedName>
</protein>
<organism evidence="2 3">
    <name type="scientific">Rhizopogon vesiculosus</name>
    <dbReference type="NCBI Taxonomy" id="180088"/>
    <lineage>
        <taxon>Eukaryota</taxon>
        <taxon>Fungi</taxon>
        <taxon>Dikarya</taxon>
        <taxon>Basidiomycota</taxon>
        <taxon>Agaricomycotina</taxon>
        <taxon>Agaricomycetes</taxon>
        <taxon>Agaricomycetidae</taxon>
        <taxon>Boletales</taxon>
        <taxon>Suillineae</taxon>
        <taxon>Rhizopogonaceae</taxon>
        <taxon>Rhizopogon</taxon>
    </lineage>
</organism>
<feature type="region of interest" description="Disordered" evidence="1">
    <location>
        <begin position="1"/>
        <end position="29"/>
    </location>
</feature>
<dbReference type="Proteomes" id="UP000183567">
    <property type="component" value="Unassembled WGS sequence"/>
</dbReference>
<gene>
    <name evidence="2" type="ORF">AZE42_08940</name>
</gene>
<name>A0A1J8Q560_9AGAM</name>
<dbReference type="AlphaFoldDB" id="A0A1J8Q560"/>
<evidence type="ECO:0000313" key="2">
    <source>
        <dbReference type="EMBL" id="OJA08833.1"/>
    </source>
</evidence>
<comment type="caution">
    <text evidence="2">The sequence shown here is derived from an EMBL/GenBank/DDBJ whole genome shotgun (WGS) entry which is preliminary data.</text>
</comment>